<evidence type="ECO:0000313" key="3">
    <source>
        <dbReference type="EMBL" id="CDW75377.1"/>
    </source>
</evidence>
<accession>A0A078A0J9</accession>
<evidence type="ECO:0000313" key="4">
    <source>
        <dbReference type="Proteomes" id="UP000039865"/>
    </source>
</evidence>
<dbReference type="InParanoid" id="A0A078A0J9"/>
<evidence type="ECO:0000256" key="1">
    <source>
        <dbReference type="SAM" id="Coils"/>
    </source>
</evidence>
<protein>
    <submittedName>
        <fullName evidence="3">Uncharacterized protein</fullName>
    </submittedName>
</protein>
<name>A0A078A0J9_STYLE</name>
<feature type="coiled-coil region" evidence="1">
    <location>
        <begin position="489"/>
        <end position="516"/>
    </location>
</feature>
<feature type="coiled-coil region" evidence="1">
    <location>
        <begin position="247"/>
        <end position="278"/>
    </location>
</feature>
<dbReference type="Proteomes" id="UP000039865">
    <property type="component" value="Unassembled WGS sequence"/>
</dbReference>
<gene>
    <name evidence="3" type="primary">Contig1620.g1759</name>
    <name evidence="3" type="ORF">STYLEM_4366</name>
</gene>
<dbReference type="AlphaFoldDB" id="A0A078A0J9"/>
<evidence type="ECO:0000256" key="2">
    <source>
        <dbReference type="SAM" id="MobiDB-lite"/>
    </source>
</evidence>
<keyword evidence="4" id="KW-1185">Reference proteome</keyword>
<feature type="region of interest" description="Disordered" evidence="2">
    <location>
        <begin position="283"/>
        <end position="303"/>
    </location>
</feature>
<proteinExistence type="predicted"/>
<reference evidence="3 4" key="1">
    <citation type="submission" date="2014-06" db="EMBL/GenBank/DDBJ databases">
        <authorList>
            <person name="Swart Estienne"/>
        </authorList>
    </citation>
    <scope>NUCLEOTIDE SEQUENCE [LARGE SCALE GENOMIC DNA]</scope>
    <source>
        <strain evidence="3 4">130c</strain>
    </source>
</reference>
<dbReference type="EMBL" id="CCKQ01004222">
    <property type="protein sequence ID" value="CDW75377.1"/>
    <property type="molecule type" value="Genomic_DNA"/>
</dbReference>
<keyword evidence="1" id="KW-0175">Coiled coil</keyword>
<organism evidence="3 4">
    <name type="scientific">Stylonychia lemnae</name>
    <name type="common">Ciliate</name>
    <dbReference type="NCBI Taxonomy" id="5949"/>
    <lineage>
        <taxon>Eukaryota</taxon>
        <taxon>Sar</taxon>
        <taxon>Alveolata</taxon>
        <taxon>Ciliophora</taxon>
        <taxon>Intramacronucleata</taxon>
        <taxon>Spirotrichea</taxon>
        <taxon>Stichotrichia</taxon>
        <taxon>Sporadotrichida</taxon>
        <taxon>Oxytrichidae</taxon>
        <taxon>Stylonychinae</taxon>
        <taxon>Stylonychia</taxon>
    </lineage>
</organism>
<sequence>MNCIPLGVLINIRKFSDFAQKGVESTVQEARYEHYLKKKIKAIQLINKHLQTPINPYETMMNYGNSYNITGFTNSNQESPAKKNTRTGMMTSGLMSTNNASMNNSISFPTNMQMNEINSAQRQQARRVSFHSGQTPFSHFIRPSRNNATVLANSDSYQMVGNNQKLLKTSQDYSMPYQQNYQSFHQQYSNRLLYKTGSTLRSPELDKSSLIVNKDPKIELKVPLSYRLPDKIQTNRQMNTSKQYKVKTNLQQQAQELIENFEKKLMKKEKQVEKFQKLQKVQQRSRIQSADKRNEKFQSLQRQRSDLHKDLEDSSLVQFQKNLSEFSSSFKNQIDIQKKKAKEDYEKFKQIQAVREKANQSQRLKSREIDQKTKVDLEEFNQRIQTSIQRSQKKRERIKSATKDKVSHKKLKWEQKYSQIGVNNQDIQTQRMERQNSFLNKFEDINKTHDQVQMQKLKEILKRKELSKLKQEEHLIKFQEQRKLLEMQKQKVLLKHQNIEKKKEKLQKQYNELGEYDKVAYFSEIKPQQSLKLGNPLADVSLIYSGNKKLNKSRYKSEMHDDKSANETNLKLYY</sequence>